<dbReference type="InterPro" id="IPR032466">
    <property type="entry name" value="Metal_Hydrolase"/>
</dbReference>
<dbReference type="Proteomes" id="UP000262939">
    <property type="component" value="Unassembled WGS sequence"/>
</dbReference>
<dbReference type="OrthoDB" id="9767366at2"/>
<dbReference type="CDD" id="cd01300">
    <property type="entry name" value="YtcJ_like"/>
    <property type="match status" value="1"/>
</dbReference>
<dbReference type="Gene3D" id="3.10.310.70">
    <property type="match status" value="1"/>
</dbReference>
<dbReference type="EMBL" id="QVTD01000002">
    <property type="protein sequence ID" value="RFU66228.1"/>
    <property type="molecule type" value="Genomic_DNA"/>
</dbReference>
<dbReference type="RefSeq" id="WP_117320751.1">
    <property type="nucleotide sequence ID" value="NZ_QVTD01000002.1"/>
</dbReference>
<gene>
    <name evidence="2" type="ORF">D0466_01230</name>
</gene>
<evidence type="ECO:0000259" key="1">
    <source>
        <dbReference type="Pfam" id="PF07969"/>
    </source>
</evidence>
<dbReference type="SUPFAM" id="SSF51556">
    <property type="entry name" value="Metallo-dependent hydrolases"/>
    <property type="match status" value="1"/>
</dbReference>
<dbReference type="Gene3D" id="3.20.20.140">
    <property type="entry name" value="Metal-dependent hydrolases"/>
    <property type="match status" value="1"/>
</dbReference>
<dbReference type="PANTHER" id="PTHR22642">
    <property type="entry name" value="IMIDAZOLONEPROPIONASE"/>
    <property type="match status" value="1"/>
</dbReference>
<dbReference type="InterPro" id="IPR013108">
    <property type="entry name" value="Amidohydro_3"/>
</dbReference>
<dbReference type="SUPFAM" id="SSF51338">
    <property type="entry name" value="Composite domain of metallo-dependent hydrolases"/>
    <property type="match status" value="1"/>
</dbReference>
<dbReference type="InterPro" id="IPR011059">
    <property type="entry name" value="Metal-dep_hydrolase_composite"/>
</dbReference>
<dbReference type="Pfam" id="PF07969">
    <property type="entry name" value="Amidohydro_3"/>
    <property type="match status" value="1"/>
</dbReference>
<dbReference type="InterPro" id="IPR033932">
    <property type="entry name" value="YtcJ-like"/>
</dbReference>
<keyword evidence="3" id="KW-1185">Reference proteome</keyword>
<name>A0A372LKL2_9BACI</name>
<keyword evidence="2" id="KW-0378">Hydrolase</keyword>
<comment type="caution">
    <text evidence="2">The sequence shown here is derived from an EMBL/GenBank/DDBJ whole genome shotgun (WGS) entry which is preliminary data.</text>
</comment>
<protein>
    <submittedName>
        <fullName evidence="2">Amidohydrolase</fullName>
    </submittedName>
</protein>
<dbReference type="Gene3D" id="2.30.40.10">
    <property type="entry name" value="Urease, subunit C, domain 1"/>
    <property type="match status" value="1"/>
</dbReference>
<accession>A0A372LKL2</accession>
<feature type="domain" description="Amidohydrolase 3" evidence="1">
    <location>
        <begin position="52"/>
        <end position="531"/>
    </location>
</feature>
<evidence type="ECO:0000313" key="3">
    <source>
        <dbReference type="Proteomes" id="UP000262939"/>
    </source>
</evidence>
<reference evidence="2 3" key="1">
    <citation type="submission" date="2018-08" db="EMBL/GenBank/DDBJ databases">
        <title>Bacillus chawlae sp. nov., Bacillus glennii sp. nov., and Bacillus saganii sp. nov. Isolated from the Vehicle Assembly Building at Kennedy Space Center where the Viking Spacecraft were Assembled.</title>
        <authorList>
            <person name="Seuylemezian A."/>
            <person name="Vaishampayan P."/>
        </authorList>
    </citation>
    <scope>NUCLEOTIDE SEQUENCE [LARGE SCALE GENOMIC DNA]</scope>
    <source>
        <strain evidence="2 3">V44-8</strain>
    </source>
</reference>
<evidence type="ECO:0000313" key="2">
    <source>
        <dbReference type="EMBL" id="RFU66228.1"/>
    </source>
</evidence>
<proteinExistence type="predicted"/>
<sequence>MGKTIWHNGLIYTMKSENQTVEAVLTNEGKIIETGAFEYLKDVYHFEITRDIDLQGNTMLPGLVDSHMHLIGHGERLMRLDLSAMKSREEVLQAVADKCQSTPKGEWIVAEGWNENEWAHPELILLDDLDAISTDHPLVLKRICRHAMAVNSRTLTEAGITANVHEPAGGVVGRYKDGRLNGIFKEEPAMELIASKLPGITQAYIEEALRTAIKDCYRLGLTGCHTEDLNYYNGFRPTYDAFVSVIENHGMAFRASLLVHHEAVDDMNRDGYAYGEGTSYITFDAMKIFADGSLGGNTALLSLPYRDNPETQGIAIFTQEELEGLVKKARSFDMPVAVHAIGDLAFQNVLDAIEKFPPQKGIRDRLIHAQIVREDLLDRAASLPVIFDIQPGFVASDFPWVEEKVGKELLQYSYAWKTYSEKGIVCAGGSDAPIEPLHPFLGIHAAVTRTKPYGLDKTIYGDKERLSIYEAVSLYTKGSAYANGSEKRRGKIEKGFDADFTIVDRNIFTVNCDSLLETKALMTVIDDHIVHQEGNVTIIKKL</sequence>
<dbReference type="AlphaFoldDB" id="A0A372LKL2"/>
<organism evidence="2 3">
    <name type="scientific">Peribacillus glennii</name>
    <dbReference type="NCBI Taxonomy" id="2303991"/>
    <lineage>
        <taxon>Bacteria</taxon>
        <taxon>Bacillati</taxon>
        <taxon>Bacillota</taxon>
        <taxon>Bacilli</taxon>
        <taxon>Bacillales</taxon>
        <taxon>Bacillaceae</taxon>
        <taxon>Peribacillus</taxon>
    </lineage>
</organism>
<dbReference type="PANTHER" id="PTHR22642:SF2">
    <property type="entry name" value="PROTEIN LONG AFTER FAR-RED 3"/>
    <property type="match status" value="1"/>
</dbReference>
<dbReference type="GO" id="GO:0016810">
    <property type="term" value="F:hydrolase activity, acting on carbon-nitrogen (but not peptide) bonds"/>
    <property type="evidence" value="ECO:0007669"/>
    <property type="project" value="InterPro"/>
</dbReference>